<dbReference type="InterPro" id="IPR035185">
    <property type="entry name" value="DUF5305"/>
</dbReference>
<reference evidence="3 4" key="1">
    <citation type="journal article" date="2013" name="Genome Announc.">
        <title>Draft Genome Sequence of 'Candidatus Halobonum tyrrellensis' Strain G22, Isolated from the Hypersaline Waters of Lake Tyrrell, Australia.</title>
        <authorList>
            <person name="Ugalde J.A."/>
            <person name="Narasingarao P."/>
            <person name="Kuo S."/>
            <person name="Podell S."/>
            <person name="Allen E.E."/>
        </authorList>
    </citation>
    <scope>NUCLEOTIDE SEQUENCE [LARGE SCALE GENOMIC DNA]</scope>
    <source>
        <strain evidence="3 4">G22</strain>
    </source>
</reference>
<comment type="caution">
    <text evidence="3">The sequence shown here is derived from an EMBL/GenBank/DDBJ whole genome shotgun (WGS) entry which is preliminary data.</text>
</comment>
<evidence type="ECO:0000313" key="4">
    <source>
        <dbReference type="Proteomes" id="UP000017840"/>
    </source>
</evidence>
<sequence>MSDWNLRARALVDEYFGVVAALLVVLVLVGGAASYTAYAAPSRTTEERVVSSWRATGAFSHGANVTEENPVFPAGERVENRSVYFTRVSPVLSGEYVVSYTGADRGNLTASVHLALVHRAVSSDGTVYWETRESLADRRVGSLDPGERVAVPYAVDVPRATNRTAAISTRLGGSPGEPRTLVVATVRLDGRVDGRRVDRTLDGTLTVSSGGDTYRADASEPAVARVERTETVAVPAAVGPVRRVGGPLLVLFAAGGLVGLAAARSRGTVPLTDDERAYLSYRADRADFDEWVSTASLPAEAFDRPRVEVDSLADLVDVAIDTDGRVLATPDGSGYYLVVDGFLYAYDPPERPDEAGVAEATTADRDGDDHGDEDDSPTDGV</sequence>
<feature type="transmembrane region" description="Helical" evidence="2">
    <location>
        <begin position="15"/>
        <end position="38"/>
    </location>
</feature>
<feature type="region of interest" description="Disordered" evidence="1">
    <location>
        <begin position="349"/>
        <end position="381"/>
    </location>
</feature>
<keyword evidence="2" id="KW-0812">Transmembrane</keyword>
<name>V4HIG1_9EURY</name>
<dbReference type="Pfam" id="PF17231">
    <property type="entry name" value="DUF5305"/>
    <property type="match status" value="1"/>
</dbReference>
<evidence type="ECO:0000256" key="2">
    <source>
        <dbReference type="SAM" id="Phobius"/>
    </source>
</evidence>
<gene>
    <name evidence="3" type="ORF">K933_03340</name>
</gene>
<protein>
    <recommendedName>
        <fullName evidence="5">DUF5305 domain-containing protein</fullName>
    </recommendedName>
</protein>
<keyword evidence="4" id="KW-1185">Reference proteome</keyword>
<dbReference type="EMBL" id="ASGZ01000008">
    <property type="protein sequence ID" value="ESP89558.1"/>
    <property type="molecule type" value="Genomic_DNA"/>
</dbReference>
<feature type="compositionally biased region" description="Acidic residues" evidence="1">
    <location>
        <begin position="369"/>
        <end position="381"/>
    </location>
</feature>
<dbReference type="RefSeq" id="WP_023393259.1">
    <property type="nucleotide sequence ID" value="NZ_ASGZ01000008.1"/>
</dbReference>
<dbReference type="eggNOG" id="arCOG04474">
    <property type="taxonomic scope" value="Archaea"/>
</dbReference>
<dbReference type="Proteomes" id="UP000017840">
    <property type="component" value="Unassembled WGS sequence"/>
</dbReference>
<evidence type="ECO:0000256" key="1">
    <source>
        <dbReference type="SAM" id="MobiDB-lite"/>
    </source>
</evidence>
<dbReference type="OrthoDB" id="270764at2157"/>
<organism evidence="3 4">
    <name type="scientific">Candidatus Halobonum tyrrellensis G22</name>
    <dbReference type="NCBI Taxonomy" id="1324957"/>
    <lineage>
        <taxon>Archaea</taxon>
        <taxon>Methanobacteriati</taxon>
        <taxon>Methanobacteriota</taxon>
        <taxon>Stenosarchaea group</taxon>
        <taxon>Halobacteria</taxon>
        <taxon>Halobacteriales</taxon>
        <taxon>Haloferacaceae</taxon>
        <taxon>Candidatus Halobonum</taxon>
    </lineage>
</organism>
<accession>V4HIG1</accession>
<evidence type="ECO:0000313" key="3">
    <source>
        <dbReference type="EMBL" id="ESP89558.1"/>
    </source>
</evidence>
<proteinExistence type="predicted"/>
<keyword evidence="2" id="KW-0472">Membrane</keyword>
<evidence type="ECO:0008006" key="5">
    <source>
        <dbReference type="Google" id="ProtNLM"/>
    </source>
</evidence>
<dbReference type="AlphaFoldDB" id="V4HIG1"/>
<keyword evidence="2" id="KW-1133">Transmembrane helix</keyword>